<feature type="region of interest" description="Disordered" evidence="1">
    <location>
        <begin position="159"/>
        <end position="179"/>
    </location>
</feature>
<evidence type="ECO:0000256" key="1">
    <source>
        <dbReference type="SAM" id="MobiDB-lite"/>
    </source>
</evidence>
<sequence>MDCPAGVVGGLVETISTALLDNFPKLSADESDIELVLDALHVLRPHVAEINALDGVLQMTRSNWDSAIHILRDVCNAAPQFGQARALLAYCLSMKNDPEWKRFAEEALEISPSTDTRYLVQALQARDDLTRAVEAAQNGAEFVVPDSVARLTALANTDGVTREQPDTAQAQTQLAPDASMYSFRRA</sequence>
<reference evidence="2 3" key="1">
    <citation type="submission" date="2017-04" db="EMBL/GenBank/DDBJ databases">
        <authorList>
            <person name="Afonso C.L."/>
            <person name="Miller P.J."/>
            <person name="Scott M.A."/>
            <person name="Spackman E."/>
            <person name="Goraichik I."/>
            <person name="Dimitrov K.M."/>
            <person name="Suarez D.L."/>
            <person name="Swayne D.E."/>
        </authorList>
    </citation>
    <scope>NUCLEOTIDE SEQUENCE [LARGE SCALE GENOMIC DNA]</scope>
    <source>
        <strain evidence="2">LMG 28154</strain>
    </source>
</reference>
<dbReference type="InterPro" id="IPR011990">
    <property type="entry name" value="TPR-like_helical_dom_sf"/>
</dbReference>
<dbReference type="InterPro" id="IPR013394">
    <property type="entry name" value="T3SS_HrpB1/HrpK"/>
</dbReference>
<dbReference type="EMBL" id="FXAN01000047">
    <property type="protein sequence ID" value="SMF99970.1"/>
    <property type="molecule type" value="Genomic_DNA"/>
</dbReference>
<dbReference type="SUPFAM" id="SSF48452">
    <property type="entry name" value="TPR-like"/>
    <property type="match status" value="1"/>
</dbReference>
<dbReference type="NCBIfam" id="TIGR02561">
    <property type="entry name" value="HrpB1_HrpK"/>
    <property type="match status" value="1"/>
</dbReference>
<protein>
    <submittedName>
        <fullName evidence="2">Type III secretion protein, HrpB1</fullName>
    </submittedName>
</protein>
<dbReference type="Pfam" id="PF09613">
    <property type="entry name" value="HrpB1_HrpK"/>
    <property type="match status" value="1"/>
</dbReference>
<evidence type="ECO:0000313" key="3">
    <source>
        <dbReference type="Proteomes" id="UP000198460"/>
    </source>
</evidence>
<gene>
    <name evidence="2" type="ORF">BSIN_3159</name>
</gene>
<name>A0A238H3Z2_9BURK</name>
<organism evidence="2 3">
    <name type="scientific">Burkholderia singularis</name>
    <dbReference type="NCBI Taxonomy" id="1503053"/>
    <lineage>
        <taxon>Bacteria</taxon>
        <taxon>Pseudomonadati</taxon>
        <taxon>Pseudomonadota</taxon>
        <taxon>Betaproteobacteria</taxon>
        <taxon>Burkholderiales</taxon>
        <taxon>Burkholderiaceae</taxon>
        <taxon>Burkholderia</taxon>
        <taxon>pseudomallei group</taxon>
    </lineage>
</organism>
<proteinExistence type="predicted"/>
<evidence type="ECO:0000313" key="2">
    <source>
        <dbReference type="EMBL" id="SMF99970.1"/>
    </source>
</evidence>
<dbReference type="AlphaFoldDB" id="A0A238H3Z2"/>
<dbReference type="Proteomes" id="UP000198460">
    <property type="component" value="Unassembled WGS sequence"/>
</dbReference>
<accession>A0A238H3Z2</accession>
<dbReference type="Gene3D" id="1.25.40.10">
    <property type="entry name" value="Tetratricopeptide repeat domain"/>
    <property type="match status" value="1"/>
</dbReference>